<dbReference type="PANTHER" id="PTHR21521:SF0">
    <property type="entry name" value="AMUN, ISOFORM A"/>
    <property type="match status" value="1"/>
</dbReference>
<feature type="compositionally biased region" description="Basic residues" evidence="1">
    <location>
        <begin position="400"/>
        <end position="416"/>
    </location>
</feature>
<feature type="region of interest" description="Disordered" evidence="1">
    <location>
        <begin position="372"/>
        <end position="416"/>
    </location>
</feature>
<proteinExistence type="predicted"/>
<organism evidence="2 3">
    <name type="scientific">Talaromyces islandicus</name>
    <name type="common">Penicillium islandicum</name>
    <dbReference type="NCBI Taxonomy" id="28573"/>
    <lineage>
        <taxon>Eukaryota</taxon>
        <taxon>Fungi</taxon>
        <taxon>Dikarya</taxon>
        <taxon>Ascomycota</taxon>
        <taxon>Pezizomycotina</taxon>
        <taxon>Eurotiomycetes</taxon>
        <taxon>Eurotiomycetidae</taxon>
        <taxon>Eurotiales</taxon>
        <taxon>Trichocomaceae</taxon>
        <taxon>Talaromyces</taxon>
        <taxon>Talaromyces sect. Islandici</taxon>
    </lineage>
</organism>
<feature type="region of interest" description="Disordered" evidence="1">
    <location>
        <begin position="140"/>
        <end position="162"/>
    </location>
</feature>
<dbReference type="AlphaFoldDB" id="A0A0U1LPL8"/>
<protein>
    <submittedName>
        <fullName evidence="2">Uncharacterized protein</fullName>
    </submittedName>
</protein>
<dbReference type="OrthoDB" id="8249012at2759"/>
<sequence>MKTPASSSCSSFDSVKSIGRLLSVAAVALELSSRTVRPEPTIDTYSTLPKKQGERKKEMSTLPSFAPWDMNRSTFAQLLDCYPHTLRESCKRRLIVTAERKYSKHPERLDRNDPVFDKKADEVVELDRWRWDVLPQTMKNRQEEDKKEKEKEEKNSDQMLEPGEEYEGIFMHKDEAIKLLDWKLKRGRFRPQLGGMIKTNKPVVMRKTTADAYKAIVNKKPSRDSIEETFPKTSLDMLTAPLRAVGPAMASLILAVGTEGQANEIPFFSDELFLWLCVDWFPCSERNRANYEKAARLVREDGSGLNLKYNILEYRQLYEEAVKLHERINSEEEIAKDKSDNGRQFTTSDMDRVAYVLQHLAASNFPNAAEIMKQDAISKQEAQEKKKEDDEDDEEEEGKKRKADWHKRGKTKKMKT</sequence>
<dbReference type="STRING" id="28573.A0A0U1LPL8"/>
<reference evidence="2 3" key="1">
    <citation type="submission" date="2015-04" db="EMBL/GenBank/DDBJ databases">
        <authorList>
            <person name="Syromyatnikov M.Y."/>
            <person name="Popov V.N."/>
        </authorList>
    </citation>
    <scope>NUCLEOTIDE SEQUENCE [LARGE SCALE GENOMIC DNA]</scope>
    <source>
        <strain evidence="2">WF-38-12</strain>
    </source>
</reference>
<gene>
    <name evidence="2" type="ORF">PISL3812_02324</name>
</gene>
<evidence type="ECO:0000256" key="1">
    <source>
        <dbReference type="SAM" id="MobiDB-lite"/>
    </source>
</evidence>
<feature type="compositionally biased region" description="Basic and acidic residues" evidence="1">
    <location>
        <begin position="372"/>
        <end position="388"/>
    </location>
</feature>
<keyword evidence="3" id="KW-1185">Reference proteome</keyword>
<dbReference type="EMBL" id="CVMT01000002">
    <property type="protein sequence ID" value="CRG85209.1"/>
    <property type="molecule type" value="Genomic_DNA"/>
</dbReference>
<name>A0A0U1LPL8_TALIS</name>
<feature type="compositionally biased region" description="Basic and acidic residues" evidence="1">
    <location>
        <begin position="140"/>
        <end position="156"/>
    </location>
</feature>
<dbReference type="PANTHER" id="PTHR21521">
    <property type="entry name" value="AMUN, ISOFORM A"/>
    <property type="match status" value="1"/>
</dbReference>
<dbReference type="OMA" id="WKLKHGS"/>
<evidence type="ECO:0000313" key="3">
    <source>
        <dbReference type="Proteomes" id="UP000054383"/>
    </source>
</evidence>
<evidence type="ECO:0000313" key="2">
    <source>
        <dbReference type="EMBL" id="CRG85209.1"/>
    </source>
</evidence>
<dbReference type="Proteomes" id="UP000054383">
    <property type="component" value="Unassembled WGS sequence"/>
</dbReference>
<accession>A0A0U1LPL8</accession>